<protein>
    <submittedName>
        <fullName evidence="2">Uncharacterized protein</fullName>
    </submittedName>
</protein>
<feature type="region of interest" description="Disordered" evidence="1">
    <location>
        <begin position="188"/>
        <end position="212"/>
    </location>
</feature>
<feature type="compositionally biased region" description="Polar residues" evidence="1">
    <location>
        <begin position="289"/>
        <end position="304"/>
    </location>
</feature>
<comment type="caution">
    <text evidence="2">The sequence shown here is derived from an EMBL/GenBank/DDBJ whole genome shotgun (WGS) entry which is preliminary data.</text>
</comment>
<evidence type="ECO:0000313" key="2">
    <source>
        <dbReference type="EMBL" id="KAG0271575.1"/>
    </source>
</evidence>
<organism evidence="2 3">
    <name type="scientific">Linnemannia exigua</name>
    <dbReference type="NCBI Taxonomy" id="604196"/>
    <lineage>
        <taxon>Eukaryota</taxon>
        <taxon>Fungi</taxon>
        <taxon>Fungi incertae sedis</taxon>
        <taxon>Mucoromycota</taxon>
        <taxon>Mortierellomycotina</taxon>
        <taxon>Mortierellomycetes</taxon>
        <taxon>Mortierellales</taxon>
        <taxon>Mortierellaceae</taxon>
        <taxon>Linnemannia</taxon>
    </lineage>
</organism>
<dbReference type="Proteomes" id="UP001194580">
    <property type="component" value="Unassembled WGS sequence"/>
</dbReference>
<feature type="region of interest" description="Disordered" evidence="1">
    <location>
        <begin position="57"/>
        <end position="172"/>
    </location>
</feature>
<dbReference type="AlphaFoldDB" id="A0AAD4H5I8"/>
<name>A0AAD4H5I8_9FUNG</name>
<keyword evidence="3" id="KW-1185">Reference proteome</keyword>
<evidence type="ECO:0000313" key="3">
    <source>
        <dbReference type="Proteomes" id="UP001194580"/>
    </source>
</evidence>
<feature type="compositionally biased region" description="Polar residues" evidence="1">
    <location>
        <begin position="67"/>
        <end position="76"/>
    </location>
</feature>
<feature type="region of interest" description="Disordered" evidence="1">
    <location>
        <begin position="289"/>
        <end position="313"/>
    </location>
</feature>
<evidence type="ECO:0000256" key="1">
    <source>
        <dbReference type="SAM" id="MobiDB-lite"/>
    </source>
</evidence>
<feature type="compositionally biased region" description="Polar residues" evidence="1">
    <location>
        <begin position="84"/>
        <end position="97"/>
    </location>
</feature>
<feature type="non-terminal residue" evidence="2">
    <location>
        <position position="594"/>
    </location>
</feature>
<sequence>MVTNSFEPKRIAHYPDTIIDIVTANNTQELEEQQQQEKLPSTPASLIDDIIAPAQDIVTADLDKNNNEQQPTSPSSSKEDIDQSVPTLSIQPNSAVTTRPRRATFGASSPPAPLPAPPATRSSPIGTDALQDHQHQQQQQEHQPTASFHSDSPAPQFSTAPRREHTHISPTPNLDKVIQQLADTQFLSSAEHSRETDGVRHHAIDQQEQQLQQQQKLEQLTLTQKRLDAAFTLNEELHEYPIPRLFVLLPSSFMSKHPSGTPRQNLRLYFLCECGERCDNNNNYSINLDAGGSSNHQQHTTNTKAPADLSGSRPRTTVHLVKHDGYELSRTAEFIEKYGTYVLGMLSVLKHSLALSALMSPGLGVFHERVDPSSKVAENIISNTITTINMTIDTLEKTLCLTNDSDATTTTDKPDKDANEASETFKYLRALDGAEHRRLDTFLSSLNHDGFLGDLYRITTEAGLIKWVCFEHYRTLYTATAMSSFIDSVEANGGAYSPYLNLATLASAIAQSNLRILRLDMRDDKGKKSAFEGMSLGKGRYHPLLQMVSSKKLRGVFFSNVHHLGSRVSGLPQNQVISTLERFHLLNVIEPADQ</sequence>
<dbReference type="EMBL" id="JAAAIL010001110">
    <property type="protein sequence ID" value="KAG0271575.1"/>
    <property type="molecule type" value="Genomic_DNA"/>
</dbReference>
<accession>A0AAD4H5I8</accession>
<feature type="compositionally biased region" description="Polar residues" evidence="1">
    <location>
        <begin position="144"/>
        <end position="159"/>
    </location>
</feature>
<gene>
    <name evidence="2" type="ORF">BGZ95_000613</name>
</gene>
<reference evidence="2" key="1">
    <citation type="journal article" date="2020" name="Fungal Divers.">
        <title>Resolving the Mortierellaceae phylogeny through synthesis of multi-gene phylogenetics and phylogenomics.</title>
        <authorList>
            <person name="Vandepol N."/>
            <person name="Liber J."/>
            <person name="Desiro A."/>
            <person name="Na H."/>
            <person name="Kennedy M."/>
            <person name="Barry K."/>
            <person name="Grigoriev I.V."/>
            <person name="Miller A.N."/>
            <person name="O'Donnell K."/>
            <person name="Stajich J.E."/>
            <person name="Bonito G."/>
        </authorList>
    </citation>
    <scope>NUCLEOTIDE SEQUENCE</scope>
    <source>
        <strain evidence="2">NRRL 28262</strain>
    </source>
</reference>
<proteinExistence type="predicted"/>
<feature type="compositionally biased region" description="Basic and acidic residues" evidence="1">
    <location>
        <begin position="191"/>
        <end position="205"/>
    </location>
</feature>